<dbReference type="Proteomes" id="UP001146120">
    <property type="component" value="Unassembled WGS sequence"/>
</dbReference>
<dbReference type="PROSITE" id="PS51184">
    <property type="entry name" value="JMJC"/>
    <property type="match status" value="1"/>
</dbReference>
<accession>A0AAV2ZMS9</accession>
<feature type="domain" description="JmjC" evidence="2">
    <location>
        <begin position="312"/>
        <end position="498"/>
    </location>
</feature>
<dbReference type="InterPro" id="IPR003347">
    <property type="entry name" value="JmjC_dom"/>
</dbReference>
<evidence type="ECO:0000313" key="3">
    <source>
        <dbReference type="EMBL" id="DBA05354.1"/>
    </source>
</evidence>
<dbReference type="InterPro" id="IPR050910">
    <property type="entry name" value="JMJD6_ArgDemeth/LysHydrox"/>
</dbReference>
<protein>
    <recommendedName>
        <fullName evidence="2">JmjC domain-containing protein</fullName>
    </recommendedName>
</protein>
<dbReference type="InterPro" id="IPR041667">
    <property type="entry name" value="Cupin_8"/>
</dbReference>
<dbReference type="SMART" id="SM00558">
    <property type="entry name" value="JmjC"/>
    <property type="match status" value="1"/>
</dbReference>
<dbReference type="Pfam" id="PF13621">
    <property type="entry name" value="Cupin_8"/>
    <property type="match status" value="1"/>
</dbReference>
<dbReference type="SUPFAM" id="SSF51197">
    <property type="entry name" value="Clavaminate synthase-like"/>
    <property type="match status" value="1"/>
</dbReference>
<keyword evidence="1" id="KW-0175">Coiled coil</keyword>
<feature type="coiled-coil region" evidence="1">
    <location>
        <begin position="102"/>
        <end position="154"/>
    </location>
</feature>
<dbReference type="AlphaFoldDB" id="A0AAV2ZMS9"/>
<dbReference type="EMBL" id="DAKRPA010000001">
    <property type="protein sequence ID" value="DBA05354.1"/>
    <property type="molecule type" value="Genomic_DNA"/>
</dbReference>
<comment type="caution">
    <text evidence="3">The sequence shown here is derived from an EMBL/GenBank/DDBJ whole genome shotgun (WGS) entry which is preliminary data.</text>
</comment>
<dbReference type="GO" id="GO:0106140">
    <property type="term" value="F:P-TEFb complex binding"/>
    <property type="evidence" value="ECO:0007669"/>
    <property type="project" value="TreeGrafter"/>
</dbReference>
<dbReference type="PANTHER" id="PTHR12480:SF22">
    <property type="entry name" value="JMJC DOMAIN-CONTAINING PROTEIN"/>
    <property type="match status" value="1"/>
</dbReference>
<keyword evidence="4" id="KW-1185">Reference proteome</keyword>
<evidence type="ECO:0000256" key="1">
    <source>
        <dbReference type="SAM" id="Coils"/>
    </source>
</evidence>
<dbReference type="PANTHER" id="PTHR12480">
    <property type="entry name" value="ARGININE DEMETHYLASE AND LYSYL-HYDROXYLASE JMJD"/>
    <property type="match status" value="1"/>
</dbReference>
<dbReference type="GO" id="GO:0005737">
    <property type="term" value="C:cytoplasm"/>
    <property type="evidence" value="ECO:0007669"/>
    <property type="project" value="TreeGrafter"/>
</dbReference>
<dbReference type="GO" id="GO:0005634">
    <property type="term" value="C:nucleus"/>
    <property type="evidence" value="ECO:0007669"/>
    <property type="project" value="TreeGrafter"/>
</dbReference>
<gene>
    <name evidence="3" type="ORF">N0F65_007516</name>
</gene>
<dbReference type="GO" id="GO:0033749">
    <property type="term" value="F:histone H4R3 demethylase activity"/>
    <property type="evidence" value="ECO:0007669"/>
    <property type="project" value="TreeGrafter"/>
</dbReference>
<evidence type="ECO:0000259" key="2">
    <source>
        <dbReference type="PROSITE" id="PS51184"/>
    </source>
</evidence>
<evidence type="ECO:0000313" key="4">
    <source>
        <dbReference type="Proteomes" id="UP001146120"/>
    </source>
</evidence>
<dbReference type="Gene3D" id="2.60.120.650">
    <property type="entry name" value="Cupin"/>
    <property type="match status" value="1"/>
</dbReference>
<sequence>MVAEFIVNDDGCHSLAHAPAKLDTFPINLHHAENDTMSLFKIAVFEGDFEHLDERVDRLCRRLGLDHPACDSLRSALESRIIEQEVARSTAAHDPNPLAALVTQLHEQNQRLRDDLNEKAQAYGDLYRRTLQEKHELERRIRELEKQAKTTPHQVNEFVISASGRKKNVVKKRKSNSQRIDRHTVTNFTYDHYLEYARSFTPVIITGLQDQPGRPGLPDWNLDFLSQRCGDADVVLKRKKIHSNTTSSVSASAAMSTAMWAGIEQVAKVPLRDFLTDYTSENHNRTWYEPHVFLYDNAPSIHLYLHDMSVRKFCPQLLDSFVIPRYFADDRLQLLEHSPQRDYWPSLFIGDASTASALHADWAATSAWMGLLQGRKHWVIAKPTACAALFEQTPDADAPTEGRFAADWIHEYANASRYTRTSVEIYEDVLEAGEVLFIPANCPHQVQNLEKVCEVLVVAVTLLLTCCHMFVDQTLAVAANFVDSANVDVMRGYFTRTRQYVIGIKRRNPGLSSLTCHWMELSSSAGAKHAAVSKILAQLRQEIAPLMHDVSFEGFKAHYRPT</sequence>
<reference evidence="3" key="2">
    <citation type="journal article" date="2023" name="Microbiol Resour">
        <title>Decontamination and Annotation of the Draft Genome Sequence of the Oomycete Lagenidium giganteum ARSEF 373.</title>
        <authorList>
            <person name="Morgan W.R."/>
            <person name="Tartar A."/>
        </authorList>
    </citation>
    <scope>NUCLEOTIDE SEQUENCE</scope>
    <source>
        <strain evidence="3">ARSEF 373</strain>
    </source>
</reference>
<organism evidence="3 4">
    <name type="scientific">Lagenidium giganteum</name>
    <dbReference type="NCBI Taxonomy" id="4803"/>
    <lineage>
        <taxon>Eukaryota</taxon>
        <taxon>Sar</taxon>
        <taxon>Stramenopiles</taxon>
        <taxon>Oomycota</taxon>
        <taxon>Peronosporomycetes</taxon>
        <taxon>Pythiales</taxon>
        <taxon>Pythiaceae</taxon>
    </lineage>
</organism>
<name>A0AAV2ZMS9_9STRA</name>
<proteinExistence type="predicted"/>
<reference evidence="3" key="1">
    <citation type="submission" date="2022-11" db="EMBL/GenBank/DDBJ databases">
        <authorList>
            <person name="Morgan W.R."/>
            <person name="Tartar A."/>
        </authorList>
    </citation>
    <scope>NUCLEOTIDE SEQUENCE</scope>
    <source>
        <strain evidence="3">ARSEF 373</strain>
    </source>
</reference>